<feature type="transmembrane region" description="Helical" evidence="18">
    <location>
        <begin position="829"/>
        <end position="847"/>
    </location>
</feature>
<dbReference type="InterPro" id="IPR036412">
    <property type="entry name" value="HAD-like_sf"/>
</dbReference>
<dbReference type="Gene3D" id="2.70.150.10">
    <property type="entry name" value="Calcium-transporting ATPase, cytoplasmic transduction domain A"/>
    <property type="match status" value="1"/>
</dbReference>
<dbReference type="SFLD" id="SFLDG00002">
    <property type="entry name" value="C1.7:_P-type_atpase_like"/>
    <property type="match status" value="1"/>
</dbReference>
<dbReference type="SUPFAM" id="SSF81653">
    <property type="entry name" value="Calcium ATPase, transduction domain A"/>
    <property type="match status" value="1"/>
</dbReference>
<dbReference type="SUPFAM" id="SSF81665">
    <property type="entry name" value="Calcium ATPase, transmembrane domain M"/>
    <property type="match status" value="1"/>
</dbReference>
<dbReference type="InterPro" id="IPR006068">
    <property type="entry name" value="ATPase_P-typ_cation-transptr_C"/>
</dbReference>
<evidence type="ECO:0000256" key="11">
    <source>
        <dbReference type="ARBA" id="ARBA00022840"/>
    </source>
</evidence>
<keyword evidence="6" id="KW-1003">Cell membrane</keyword>
<evidence type="ECO:0000256" key="18">
    <source>
        <dbReference type="SAM" id="Phobius"/>
    </source>
</evidence>
<evidence type="ECO:0000256" key="3">
    <source>
        <dbReference type="ARBA" id="ARBA00008746"/>
    </source>
</evidence>
<name>A0ABT0SI15_9GAMM</name>
<evidence type="ECO:0000256" key="9">
    <source>
        <dbReference type="ARBA" id="ARBA00022692"/>
    </source>
</evidence>
<keyword evidence="15 18" id="KW-0472">Membrane</keyword>
<keyword evidence="8" id="KW-0597">Phosphoprotein</keyword>
<dbReference type="Pfam" id="PF00122">
    <property type="entry name" value="E1-E2_ATPase"/>
    <property type="match status" value="1"/>
</dbReference>
<comment type="subcellular location">
    <subcellularLocation>
        <location evidence="2">Cell inner membrane</location>
        <topology evidence="2">Multi-pass membrane protein</topology>
    </subcellularLocation>
</comment>
<dbReference type="Gene3D" id="1.20.1110.10">
    <property type="entry name" value="Calcium-transporting ATPase, transmembrane domain"/>
    <property type="match status" value="1"/>
</dbReference>
<keyword evidence="14 18" id="KW-1133">Transmembrane helix</keyword>
<dbReference type="SUPFAM" id="SSF56784">
    <property type="entry name" value="HAD-like"/>
    <property type="match status" value="1"/>
</dbReference>
<dbReference type="Gene3D" id="3.40.50.1000">
    <property type="entry name" value="HAD superfamily/HAD-like"/>
    <property type="match status" value="1"/>
</dbReference>
<dbReference type="InterPro" id="IPR023298">
    <property type="entry name" value="ATPase_P-typ_TM_dom_sf"/>
</dbReference>
<keyword evidence="13" id="KW-1278">Translocase</keyword>
<dbReference type="EMBL" id="JAIKTS010000003">
    <property type="protein sequence ID" value="MCL7714987.1"/>
    <property type="molecule type" value="Genomic_DNA"/>
</dbReference>
<dbReference type="SFLD" id="SFLDF00027">
    <property type="entry name" value="p-type_atpase"/>
    <property type="match status" value="1"/>
</dbReference>
<dbReference type="InterPro" id="IPR001757">
    <property type="entry name" value="P_typ_ATPase"/>
</dbReference>
<accession>A0ABT0SI15</accession>
<evidence type="ECO:0000256" key="16">
    <source>
        <dbReference type="ARBA" id="ARBA00029806"/>
    </source>
</evidence>
<dbReference type="PROSITE" id="PS00154">
    <property type="entry name" value="ATPASE_E1_E2"/>
    <property type="match status" value="1"/>
</dbReference>
<evidence type="ECO:0000256" key="5">
    <source>
        <dbReference type="ARBA" id="ARBA00013555"/>
    </source>
</evidence>
<dbReference type="SUPFAM" id="SSF81660">
    <property type="entry name" value="Metal cation-transporting ATPase, ATP-binding domain N"/>
    <property type="match status" value="1"/>
</dbReference>
<comment type="catalytic activity">
    <reaction evidence="17">
        <text>Mg(2+)(out) + ATP + H2O = Mg(2+)(in) + ADP + phosphate + H(+)</text>
        <dbReference type="Rhea" id="RHEA:10260"/>
        <dbReference type="ChEBI" id="CHEBI:15377"/>
        <dbReference type="ChEBI" id="CHEBI:15378"/>
        <dbReference type="ChEBI" id="CHEBI:18420"/>
        <dbReference type="ChEBI" id="CHEBI:30616"/>
        <dbReference type="ChEBI" id="CHEBI:43474"/>
        <dbReference type="ChEBI" id="CHEBI:456216"/>
        <dbReference type="EC" id="7.2.2.14"/>
    </reaction>
</comment>
<evidence type="ECO:0000259" key="19">
    <source>
        <dbReference type="SMART" id="SM00831"/>
    </source>
</evidence>
<dbReference type="InterPro" id="IPR023214">
    <property type="entry name" value="HAD_sf"/>
</dbReference>
<evidence type="ECO:0000256" key="1">
    <source>
        <dbReference type="ARBA" id="ARBA00003954"/>
    </source>
</evidence>
<organism evidence="20 21">
    <name type="scientific">Stenotrophomonas mori</name>
    <dbReference type="NCBI Taxonomy" id="2871096"/>
    <lineage>
        <taxon>Bacteria</taxon>
        <taxon>Pseudomonadati</taxon>
        <taxon>Pseudomonadota</taxon>
        <taxon>Gammaproteobacteria</taxon>
        <taxon>Lysobacterales</taxon>
        <taxon>Lysobacteraceae</taxon>
        <taxon>Stenotrophomonas</taxon>
    </lineage>
</organism>
<feature type="transmembrane region" description="Helical" evidence="18">
    <location>
        <begin position="794"/>
        <end position="817"/>
    </location>
</feature>
<dbReference type="NCBIfam" id="TIGR01494">
    <property type="entry name" value="ATPase_P-type"/>
    <property type="match status" value="2"/>
</dbReference>
<evidence type="ECO:0000256" key="4">
    <source>
        <dbReference type="ARBA" id="ARBA00012786"/>
    </source>
</evidence>
<reference evidence="20 21" key="1">
    <citation type="submission" date="2021-08" db="EMBL/GenBank/DDBJ databases">
        <title>Novel members of of the genus Stenotrophomonas from differernt environment.</title>
        <authorList>
            <person name="Deng Y."/>
        </authorList>
    </citation>
    <scope>NUCLEOTIDE SEQUENCE [LARGE SCALE GENOMIC DNA]</scope>
    <source>
        <strain evidence="20 21">CPCC 101365</strain>
    </source>
</reference>
<evidence type="ECO:0000313" key="21">
    <source>
        <dbReference type="Proteomes" id="UP001431235"/>
    </source>
</evidence>
<sequence>MKPIETLLKNLFSAFVRRRRASGLFGRPAVLDGMDRGDASGPAFAQVARGLRRAASEDVAAALARLSSHADGLGASEAAELRDRFGPNEAGHEKPLPWWEHLWHCYRNPFNLLLTLLAVISLLTEDLTAAAVIGIMVTLSTLIRFVQEGRSNRAAERLKAMVGNTATVLRRQALDPEVADIGAKYFGVRLHAQRGATTVEVPIRDLVPGDHVLLSAGDMIPADCRLLAAKDLFVSQAAMTGESLPVEKFADIGRPFESVFDAPNLVFMGTSVTSGSATALVVATGPRSYFGALSERVTASDRTPTAFQAGVNGVSWLLIRFALVMAPVVLLINGFTKGDWTEAFLFALSVAVGLTPEMLPMIVTSTLAKGAVLLSRKKVIVKRLDAIQNFGAMDVLCTDKTGTLTQDRIALERHTDAEGVPSDEVLRYAFLNSWYQTGLKNLLDHAVLEHAELQREMRVAEEYSKVDEIPFDFQRRRMSVVVADRDGGRTLICKGAVEEVLAGCGRIRVEGADVALDGARLERVRAVTRELNGQGLRVVAVAVKDSPAAQSVYSVRDEAGLTLVGYIAFLDPPKESTAPALRALDAHGVQVKVLTGDSELIAAHVCGRVGLAHADIVLGPQVEAMDDAALARAVETHAVFARLTPHDKERIVRVLRGNGHVVGFMGDGINDAPALRAADIGISVDSGVDIAREAADIILLEKSLMVLEEGVIEGRKTFCNMLKYIRMTASSNFGNVFSVLVGSAFLPFLPMLPLQLLVQNLLYDVSQTAIPFDDVDAELVARPLRWNPADIGRFMLFFGPISSVFDIITYLVMWYVFGANSLAGQGLFQSGWFVVGLLTQTLIVHMIRTPKLPFIQSRAAWPLTLATLVIMAIGVVLPMTRLGGWFGLQPLPPAYFPWLVGILLGYAALTTAMKTLYIRRFGWQ</sequence>
<dbReference type="InterPro" id="IPR006415">
    <property type="entry name" value="P-type_ATPase_IIIB"/>
</dbReference>
<comment type="similarity">
    <text evidence="3">Belongs to the cation transport ATPase (P-type) (TC 3.A.3) family. Type IIIB subfamily.</text>
</comment>
<feature type="domain" description="Cation-transporting P-type ATPase N-terminal" evidence="19">
    <location>
        <begin position="53"/>
        <end position="126"/>
    </location>
</feature>
<evidence type="ECO:0000256" key="14">
    <source>
        <dbReference type="ARBA" id="ARBA00022989"/>
    </source>
</evidence>
<dbReference type="Pfam" id="PF00690">
    <property type="entry name" value="Cation_ATPase_N"/>
    <property type="match status" value="1"/>
</dbReference>
<evidence type="ECO:0000256" key="2">
    <source>
        <dbReference type="ARBA" id="ARBA00004429"/>
    </source>
</evidence>
<feature type="transmembrane region" description="Helical" evidence="18">
    <location>
        <begin position="859"/>
        <end position="880"/>
    </location>
</feature>
<gene>
    <name evidence="20" type="primary">mgtA</name>
    <name evidence="20" type="ORF">K5L01_10050</name>
</gene>
<dbReference type="InterPro" id="IPR008250">
    <property type="entry name" value="ATPase_P-typ_transduc_dom_A_sf"/>
</dbReference>
<evidence type="ECO:0000313" key="20">
    <source>
        <dbReference type="EMBL" id="MCL7714987.1"/>
    </source>
</evidence>
<dbReference type="RefSeq" id="WP_250064270.1">
    <property type="nucleotide sequence ID" value="NZ_JAIKTS010000003.1"/>
</dbReference>
<comment type="function">
    <text evidence="1">Mediates magnesium influx to the cytosol.</text>
</comment>
<dbReference type="SFLD" id="SFLDS00003">
    <property type="entry name" value="Haloacid_Dehalogenase"/>
    <property type="match status" value="1"/>
</dbReference>
<dbReference type="InterPro" id="IPR004014">
    <property type="entry name" value="ATPase_P-typ_cation-transptr_N"/>
</dbReference>
<dbReference type="InterPro" id="IPR023299">
    <property type="entry name" value="ATPase_P-typ_cyto_dom_N"/>
</dbReference>
<dbReference type="PRINTS" id="PR01836">
    <property type="entry name" value="MGATPASE"/>
</dbReference>
<dbReference type="SMART" id="SM00831">
    <property type="entry name" value="Cation_ATPase_N"/>
    <property type="match status" value="1"/>
</dbReference>
<keyword evidence="12" id="KW-0460">Magnesium</keyword>
<dbReference type="PANTHER" id="PTHR42861">
    <property type="entry name" value="CALCIUM-TRANSPORTING ATPASE"/>
    <property type="match status" value="1"/>
</dbReference>
<dbReference type="NCBIfam" id="TIGR01524">
    <property type="entry name" value="ATPase-IIIB_Mg"/>
    <property type="match status" value="1"/>
</dbReference>
<dbReference type="Gene3D" id="3.40.1110.10">
    <property type="entry name" value="Calcium-transporting ATPase, cytoplasmic domain N"/>
    <property type="match status" value="1"/>
</dbReference>
<keyword evidence="9 18" id="KW-0812">Transmembrane</keyword>
<keyword evidence="11" id="KW-0067">ATP-binding</keyword>
<dbReference type="InterPro" id="IPR059000">
    <property type="entry name" value="ATPase_P-type_domA"/>
</dbReference>
<evidence type="ECO:0000256" key="17">
    <source>
        <dbReference type="ARBA" id="ARBA00047295"/>
    </source>
</evidence>
<proteinExistence type="inferred from homology"/>
<dbReference type="InterPro" id="IPR018303">
    <property type="entry name" value="ATPase_P-typ_P_site"/>
</dbReference>
<dbReference type="NCBIfam" id="NF011702">
    <property type="entry name" value="PRK15122.1"/>
    <property type="match status" value="1"/>
</dbReference>
<dbReference type="InterPro" id="IPR044492">
    <property type="entry name" value="P_typ_ATPase_HD_dom"/>
</dbReference>
<keyword evidence="10" id="KW-0547">Nucleotide-binding</keyword>
<evidence type="ECO:0000256" key="15">
    <source>
        <dbReference type="ARBA" id="ARBA00023136"/>
    </source>
</evidence>
<feature type="transmembrane region" description="Helical" evidence="18">
    <location>
        <begin position="895"/>
        <end position="917"/>
    </location>
</feature>
<keyword evidence="7" id="KW-0997">Cell inner membrane</keyword>
<evidence type="ECO:0000256" key="8">
    <source>
        <dbReference type="ARBA" id="ARBA00022553"/>
    </source>
</evidence>
<dbReference type="Pfam" id="PF13246">
    <property type="entry name" value="Cation_ATPase"/>
    <property type="match status" value="1"/>
</dbReference>
<dbReference type="Pfam" id="PF00689">
    <property type="entry name" value="Cation_ATPase_C"/>
    <property type="match status" value="1"/>
</dbReference>
<evidence type="ECO:0000256" key="12">
    <source>
        <dbReference type="ARBA" id="ARBA00022842"/>
    </source>
</evidence>
<evidence type="ECO:0000256" key="7">
    <source>
        <dbReference type="ARBA" id="ARBA00022519"/>
    </source>
</evidence>
<protein>
    <recommendedName>
        <fullName evidence="5">Magnesium-transporting ATPase, P-type 1</fullName>
        <ecNumber evidence="4">7.2.2.14</ecNumber>
    </recommendedName>
    <alternativeName>
        <fullName evidence="16">Mg(2+) transport ATPase, P-type 1</fullName>
    </alternativeName>
</protein>
<keyword evidence="21" id="KW-1185">Reference proteome</keyword>
<evidence type="ECO:0000256" key="6">
    <source>
        <dbReference type="ARBA" id="ARBA00022475"/>
    </source>
</evidence>
<dbReference type="CDD" id="cd02077">
    <property type="entry name" value="P-type_ATPase_Mg"/>
    <property type="match status" value="1"/>
</dbReference>
<comment type="caution">
    <text evidence="20">The sequence shown here is derived from an EMBL/GenBank/DDBJ whole genome shotgun (WGS) entry which is preliminary data.</text>
</comment>
<evidence type="ECO:0000256" key="10">
    <source>
        <dbReference type="ARBA" id="ARBA00022741"/>
    </source>
</evidence>
<evidence type="ECO:0000256" key="13">
    <source>
        <dbReference type="ARBA" id="ARBA00022967"/>
    </source>
</evidence>
<dbReference type="Proteomes" id="UP001431235">
    <property type="component" value="Unassembled WGS sequence"/>
</dbReference>
<dbReference type="EC" id="7.2.2.14" evidence="4"/>